<evidence type="ECO:0000313" key="6">
    <source>
        <dbReference type="Proteomes" id="UP000666915"/>
    </source>
</evidence>
<evidence type="ECO:0000259" key="4">
    <source>
        <dbReference type="SMART" id="SM00903"/>
    </source>
</evidence>
<dbReference type="EMBL" id="JAGEOK010000002">
    <property type="protein sequence ID" value="MBO2436556.1"/>
    <property type="molecule type" value="Genomic_DNA"/>
</dbReference>
<dbReference type="InterPro" id="IPR050268">
    <property type="entry name" value="NADH-dep_flavin_reductase"/>
</dbReference>
<dbReference type="PANTHER" id="PTHR30466:SF11">
    <property type="entry name" value="FLAVIN-DEPENDENT MONOOXYGENASE, REDUCTASE SUBUNIT HSAB"/>
    <property type="match status" value="1"/>
</dbReference>
<dbReference type="SMART" id="SM00903">
    <property type="entry name" value="Flavin_Reduct"/>
    <property type="match status" value="1"/>
</dbReference>
<feature type="region of interest" description="Disordered" evidence="3">
    <location>
        <begin position="1"/>
        <end position="25"/>
    </location>
</feature>
<name>A0ABS3QRG9_9ACTN</name>
<dbReference type="RefSeq" id="WP_208264848.1">
    <property type="nucleotide sequence ID" value="NZ_BAAAGM010000032.1"/>
</dbReference>
<organism evidence="5 6">
    <name type="scientific">Actinomadura nitritigenes</name>
    <dbReference type="NCBI Taxonomy" id="134602"/>
    <lineage>
        <taxon>Bacteria</taxon>
        <taxon>Bacillati</taxon>
        <taxon>Actinomycetota</taxon>
        <taxon>Actinomycetes</taxon>
        <taxon>Streptosporangiales</taxon>
        <taxon>Thermomonosporaceae</taxon>
        <taxon>Actinomadura</taxon>
    </lineage>
</organism>
<protein>
    <submittedName>
        <fullName evidence="5">Flavin reductase family protein</fullName>
    </submittedName>
</protein>
<keyword evidence="6" id="KW-1185">Reference proteome</keyword>
<evidence type="ECO:0000256" key="3">
    <source>
        <dbReference type="SAM" id="MobiDB-lite"/>
    </source>
</evidence>
<dbReference type="Pfam" id="PF01613">
    <property type="entry name" value="Flavin_Reduct"/>
    <property type="match status" value="1"/>
</dbReference>
<dbReference type="Proteomes" id="UP000666915">
    <property type="component" value="Unassembled WGS sequence"/>
</dbReference>
<accession>A0ABS3QRG9</accession>
<dbReference type="Gene3D" id="2.30.110.10">
    <property type="entry name" value="Electron Transport, Fmn-binding Protein, Chain A"/>
    <property type="match status" value="1"/>
</dbReference>
<comment type="similarity">
    <text evidence="1">Belongs to the non-flavoprotein flavin reductase family.</text>
</comment>
<comment type="caution">
    <text evidence="5">The sequence shown here is derived from an EMBL/GenBank/DDBJ whole genome shotgun (WGS) entry which is preliminary data.</text>
</comment>
<dbReference type="PANTHER" id="PTHR30466">
    <property type="entry name" value="FLAVIN REDUCTASE"/>
    <property type="match status" value="1"/>
</dbReference>
<dbReference type="InterPro" id="IPR002563">
    <property type="entry name" value="Flavin_Rdtase-like_dom"/>
</dbReference>
<sequence>MPAEPALTAEAAGNTGPAEPADSPDPLEFRRAMAEFATGVTVVTALDGDEPVGFACQSFTSVSLEPPLILFCADRRGRSWPRIRSAGRFCVNVLGEEQADLCARFGSSRGLKYEGLDWDLSPHGTPQLQDVLLNVHAAVHDVHEAGDHDVVIGRVLSVRVHEAPGGVWRRPMLFFRSRFGVHPPEVPFAPDPWGDGDRWGWG</sequence>
<feature type="domain" description="Flavin reductase like" evidence="4">
    <location>
        <begin position="33"/>
        <end position="181"/>
    </location>
</feature>
<keyword evidence="2" id="KW-0560">Oxidoreductase</keyword>
<dbReference type="SUPFAM" id="SSF50475">
    <property type="entry name" value="FMN-binding split barrel"/>
    <property type="match status" value="1"/>
</dbReference>
<evidence type="ECO:0000313" key="5">
    <source>
        <dbReference type="EMBL" id="MBO2436556.1"/>
    </source>
</evidence>
<reference evidence="5 6" key="1">
    <citation type="submission" date="2021-03" db="EMBL/GenBank/DDBJ databases">
        <authorList>
            <person name="Kanchanasin P."/>
            <person name="Saeng-In P."/>
            <person name="Phongsopitanun W."/>
            <person name="Yuki M."/>
            <person name="Kudo T."/>
            <person name="Ohkuma M."/>
            <person name="Tanasupawat S."/>
        </authorList>
    </citation>
    <scope>NUCLEOTIDE SEQUENCE [LARGE SCALE GENOMIC DNA]</scope>
    <source>
        <strain evidence="5 6">L46</strain>
    </source>
</reference>
<evidence type="ECO:0000256" key="1">
    <source>
        <dbReference type="ARBA" id="ARBA00008898"/>
    </source>
</evidence>
<evidence type="ECO:0000256" key="2">
    <source>
        <dbReference type="ARBA" id="ARBA00023002"/>
    </source>
</evidence>
<proteinExistence type="inferred from homology"/>
<gene>
    <name evidence="5" type="ORF">J4557_03390</name>
</gene>
<dbReference type="InterPro" id="IPR012349">
    <property type="entry name" value="Split_barrel_FMN-bd"/>
</dbReference>